<evidence type="ECO:0000313" key="1">
    <source>
        <dbReference type="EMBL" id="EYU35655.1"/>
    </source>
</evidence>
<name>A0A022R9R9_ERYGU</name>
<protein>
    <submittedName>
        <fullName evidence="1">Uncharacterized protein</fullName>
    </submittedName>
</protein>
<gene>
    <name evidence="1" type="ORF">MIMGU_mgv1a0071742mg</name>
</gene>
<keyword evidence="2" id="KW-1185">Reference proteome</keyword>
<dbReference type="EMBL" id="KI630608">
    <property type="protein sequence ID" value="EYU35655.1"/>
    <property type="molecule type" value="Genomic_DNA"/>
</dbReference>
<reference evidence="1 2" key="1">
    <citation type="journal article" date="2013" name="Proc. Natl. Acad. Sci. U.S.A.">
        <title>Fine-scale variation in meiotic recombination in Mimulus inferred from population shotgun sequencing.</title>
        <authorList>
            <person name="Hellsten U."/>
            <person name="Wright K.M."/>
            <person name="Jenkins J."/>
            <person name="Shu S."/>
            <person name="Yuan Y."/>
            <person name="Wessler S.R."/>
            <person name="Schmutz J."/>
            <person name="Willis J.H."/>
            <person name="Rokhsar D.S."/>
        </authorList>
    </citation>
    <scope>NUCLEOTIDE SEQUENCE [LARGE SCALE GENOMIC DNA]</scope>
    <source>
        <strain evidence="2">cv. DUN x IM62</strain>
    </source>
</reference>
<accession>A0A022R9R9</accession>
<proteinExistence type="predicted"/>
<sequence>GYNRHFTFSVKKIRSTVSQGGFS</sequence>
<dbReference type="AlphaFoldDB" id="A0A022R9R9"/>
<feature type="non-terminal residue" evidence="1">
    <location>
        <position position="1"/>
    </location>
</feature>
<dbReference type="Proteomes" id="UP000030748">
    <property type="component" value="Unassembled WGS sequence"/>
</dbReference>
<evidence type="ECO:0000313" key="2">
    <source>
        <dbReference type="Proteomes" id="UP000030748"/>
    </source>
</evidence>
<organism evidence="1 2">
    <name type="scientific">Erythranthe guttata</name>
    <name type="common">Yellow monkey flower</name>
    <name type="synonym">Mimulus guttatus</name>
    <dbReference type="NCBI Taxonomy" id="4155"/>
    <lineage>
        <taxon>Eukaryota</taxon>
        <taxon>Viridiplantae</taxon>
        <taxon>Streptophyta</taxon>
        <taxon>Embryophyta</taxon>
        <taxon>Tracheophyta</taxon>
        <taxon>Spermatophyta</taxon>
        <taxon>Magnoliopsida</taxon>
        <taxon>eudicotyledons</taxon>
        <taxon>Gunneridae</taxon>
        <taxon>Pentapetalae</taxon>
        <taxon>asterids</taxon>
        <taxon>lamiids</taxon>
        <taxon>Lamiales</taxon>
        <taxon>Phrymaceae</taxon>
        <taxon>Erythranthe</taxon>
    </lineage>
</organism>